<dbReference type="AlphaFoldDB" id="A0A7W9SW34"/>
<dbReference type="Gene3D" id="3.40.50.880">
    <property type="match status" value="1"/>
</dbReference>
<dbReference type="InterPro" id="IPR053161">
    <property type="entry name" value="Ulvan_degrading_GH"/>
</dbReference>
<dbReference type="InterPro" id="IPR029062">
    <property type="entry name" value="Class_I_gatase-like"/>
</dbReference>
<dbReference type="EMBL" id="JACHGW010000005">
    <property type="protein sequence ID" value="MBB6052979.1"/>
    <property type="molecule type" value="Genomic_DNA"/>
</dbReference>
<reference evidence="1 2" key="1">
    <citation type="submission" date="2020-08" db="EMBL/GenBank/DDBJ databases">
        <title>Genomic Encyclopedia of Type Strains, Phase IV (KMG-IV): sequencing the most valuable type-strain genomes for metagenomic binning, comparative biology and taxonomic classification.</title>
        <authorList>
            <person name="Goeker M."/>
        </authorList>
    </citation>
    <scope>NUCLEOTIDE SEQUENCE [LARGE SCALE GENOMIC DNA]</scope>
    <source>
        <strain evidence="1 2">DSM 23562</strain>
    </source>
</reference>
<accession>A0A7W9SW34</accession>
<dbReference type="PANTHER" id="PTHR36848:SF2">
    <property type="entry name" value="SECRETED PROTEIN"/>
    <property type="match status" value="1"/>
</dbReference>
<dbReference type="RefSeq" id="WP_184202826.1">
    <property type="nucleotide sequence ID" value="NZ_JACHGW010000005.1"/>
</dbReference>
<dbReference type="PANTHER" id="PTHR36848">
    <property type="entry name" value="DNA-BINDING PROTEIN (PUTATIVE SECRETED PROTEIN)-RELATED"/>
    <property type="match status" value="1"/>
</dbReference>
<evidence type="ECO:0000313" key="1">
    <source>
        <dbReference type="EMBL" id="MBB6052979.1"/>
    </source>
</evidence>
<dbReference type="Proteomes" id="UP000520814">
    <property type="component" value="Unassembled WGS sequence"/>
</dbReference>
<comment type="caution">
    <text evidence="1">The sequence shown here is derived from an EMBL/GenBank/DDBJ whole genome shotgun (WGS) entry which is preliminary data.</text>
</comment>
<evidence type="ECO:0008006" key="3">
    <source>
        <dbReference type="Google" id="ProtNLM"/>
    </source>
</evidence>
<sequence>MTTDELFAQFQNPGAAWRGKPFWAWNGRLDKAELIRQVHVMKEMGLGGFFMHSRVGLATEYLGDDWFECINACADEAEKLGMEAWLYDEDRWPSGSAGGLVTQNPEFRMRFLRCTVVPESEWAWHEGILAAFACELAADGLSYHSLRRVAPGSAVPPGFSVLEFTVEEMASSNFYNGYTYLDTMNRAATEAFLQSTHEKYVERCGDRLGKSIKGIFTDEPHRGSLMTSFGQGLGSSEWIVPWTPKMPEHWEATYGDDLLAHLPEIFLFPDGQTVHPTKWCYVELCLSLFIENFCKPLDAWCRAHNLILTGHFLHEDNLTAQVAMNGSMMRCYEHMEYPGMDLLTEGNKAFWVAKQLQSVGRQLGKPWLMSELYGCTGWQMGLEGHKNVGDWQALFGVNLRCHHLSWYTMEGEAKRDYPASILHQSAWWKDYSAVETYFARLGQLLSQGEPVCDVLVIHPVESVWAQLHPGWCNGLGPKAESIKKLETQFAELFHWLQGAQIDFDYGDEGILAEHARVDGNAFVVDQMRYKTIVIGGCTTIRSSTLRLLEAFTEAGGTLLWVGDKPQFVDALPASLPEMPGESQCLAGVEAIIEALSAAAYDRRETSRGCGVGPDFIDNPVYCQLRKLSDGSVILVGLNTDRDLPRDIGYIAVDGFGEMASVEQWDSLTAVRSAVEWEQVPDAQTNEPCQVIYVKTVPPGGQVVFVLSPSQTARPDSLPAEAIETSTELPGPFAYSLDEPNALVLDTATWELTPVDPLTPVRRGDNAEEILKIDQAVRRHFGLEVRGGEMVQPWYAEKFHGEPPVLGNLTLRFTFEVEALPEGPLALAIERPECAVITVNDTNIPSQVPEGASLVTDFWVDACFKLLPVPEGALKVGENVVTLTTSFRRDSDLEACFLLGAFGVRLDGPKRTIIPLPETLSVGDVCEQGLPFYTGGVTYKLPPPASHDSATSSGFAKGGVLELPEVGGACVRVNGQTIPWPPYTTTLPPFAARNEREPEGVASPSEPGEANNMVAVTVVLTRRNVFGPLHLVPKQQTAYGPGHWVTGGDHWSDHYQLYPSGLLAPPRLR</sequence>
<gene>
    <name evidence="1" type="ORF">HNQ39_004811</name>
</gene>
<protein>
    <recommendedName>
        <fullName evidence="3">Alpha-L-rhamnosidase-like protein</fullName>
    </recommendedName>
</protein>
<name>A0A7W9SW34_ARMRO</name>
<proteinExistence type="predicted"/>
<evidence type="ECO:0000313" key="2">
    <source>
        <dbReference type="Proteomes" id="UP000520814"/>
    </source>
</evidence>
<organism evidence="1 2">
    <name type="scientific">Armatimonas rosea</name>
    <dbReference type="NCBI Taxonomy" id="685828"/>
    <lineage>
        <taxon>Bacteria</taxon>
        <taxon>Bacillati</taxon>
        <taxon>Armatimonadota</taxon>
        <taxon>Armatimonadia</taxon>
        <taxon>Armatimonadales</taxon>
        <taxon>Armatimonadaceae</taxon>
        <taxon>Armatimonas</taxon>
    </lineage>
</organism>
<keyword evidence="2" id="KW-1185">Reference proteome</keyword>